<accession>A0ABS2PYH8</accession>
<keyword evidence="2 3" id="KW-0802">TPR repeat</keyword>
<dbReference type="PROSITE" id="PS50005">
    <property type="entry name" value="TPR"/>
    <property type="match status" value="2"/>
</dbReference>
<comment type="caution">
    <text evidence="4">The sequence shown here is derived from an EMBL/GenBank/DDBJ whole genome shotgun (WGS) entry which is preliminary data.</text>
</comment>
<gene>
    <name evidence="4" type="ORF">JOD45_001202</name>
</gene>
<dbReference type="PANTHER" id="PTHR45586">
    <property type="entry name" value="TPR REPEAT-CONTAINING PROTEIN PA4667"/>
    <property type="match status" value="1"/>
</dbReference>
<dbReference type="SUPFAM" id="SSF48452">
    <property type="entry name" value="TPR-like"/>
    <property type="match status" value="2"/>
</dbReference>
<evidence type="ECO:0000313" key="4">
    <source>
        <dbReference type="EMBL" id="MBM7644993.1"/>
    </source>
</evidence>
<dbReference type="EMBL" id="JAFBER010000005">
    <property type="protein sequence ID" value="MBM7644993.1"/>
    <property type="molecule type" value="Genomic_DNA"/>
</dbReference>
<feature type="repeat" description="TPR" evidence="3">
    <location>
        <begin position="180"/>
        <end position="213"/>
    </location>
</feature>
<protein>
    <submittedName>
        <fullName evidence="4">Tetratricopeptide (TPR) repeat protein</fullName>
    </submittedName>
</protein>
<organism evidence="4 5">
    <name type="scientific">Scopulibacillus daqui</name>
    <dbReference type="NCBI Taxonomy" id="1469162"/>
    <lineage>
        <taxon>Bacteria</taxon>
        <taxon>Bacillati</taxon>
        <taxon>Bacillota</taxon>
        <taxon>Bacilli</taxon>
        <taxon>Bacillales</taxon>
        <taxon>Sporolactobacillaceae</taxon>
        <taxon>Scopulibacillus</taxon>
    </lineage>
</organism>
<keyword evidence="1" id="KW-0677">Repeat</keyword>
<name>A0ABS2PYH8_9BACL</name>
<evidence type="ECO:0000256" key="3">
    <source>
        <dbReference type="PROSITE-ProRule" id="PRU00339"/>
    </source>
</evidence>
<dbReference type="Gene3D" id="1.25.40.10">
    <property type="entry name" value="Tetratricopeptide repeat domain"/>
    <property type="match status" value="2"/>
</dbReference>
<dbReference type="SMART" id="SM00028">
    <property type="entry name" value="TPR"/>
    <property type="match status" value="5"/>
</dbReference>
<dbReference type="Pfam" id="PF13432">
    <property type="entry name" value="TPR_16"/>
    <property type="match status" value="1"/>
</dbReference>
<dbReference type="Proteomes" id="UP000808914">
    <property type="component" value="Unassembled WGS sequence"/>
</dbReference>
<dbReference type="InterPro" id="IPR051012">
    <property type="entry name" value="CellSynth/LPSAsmb/PSIAsmb"/>
</dbReference>
<reference evidence="4 5" key="1">
    <citation type="submission" date="2021-01" db="EMBL/GenBank/DDBJ databases">
        <title>Genomic Encyclopedia of Type Strains, Phase IV (KMG-IV): sequencing the most valuable type-strain genomes for metagenomic binning, comparative biology and taxonomic classification.</title>
        <authorList>
            <person name="Goeker M."/>
        </authorList>
    </citation>
    <scope>NUCLEOTIDE SEQUENCE [LARGE SCALE GENOMIC DNA]</scope>
    <source>
        <strain evidence="4 5">DSM 28236</strain>
    </source>
</reference>
<keyword evidence="5" id="KW-1185">Reference proteome</keyword>
<evidence type="ECO:0000313" key="5">
    <source>
        <dbReference type="Proteomes" id="UP000808914"/>
    </source>
</evidence>
<proteinExistence type="predicted"/>
<dbReference type="InterPro" id="IPR019734">
    <property type="entry name" value="TPR_rpt"/>
</dbReference>
<evidence type="ECO:0000256" key="2">
    <source>
        <dbReference type="ARBA" id="ARBA00022803"/>
    </source>
</evidence>
<sequence length="497" mass="58344">MERMSKKAHIIFFRPDGEYYFQKGINAYQKGDLYRAHKYIGRAIAFEPNETEYLCQQAAILAELEEYEASIDILNKVVHELDEQLTECYFFMANNYAYLGRFDEALKEVRTYMSLDPKGTFIQEARELYKLLTVESGHFIEEEENYIADHEKGRQALEHGQFDKAVRCFKKVIEDQPLFWAAYNNLAIAYFSQGRVEEAYETLYQVLRQDIGNVHALCNLATFSYQLNDAKKLNQLTAVLDKLHPFYPEHRSKLGSTYFFLEDYEKAYHWLLSAEKAGVYGDQSFYYWLALSSYRTGRMDQAMRAWKKVDFFKGRPFHPYEHGKIQEMLFADDAVNNPMVFSLVDQQLREGETASKVFSLFYLKYLDNEDASQKIEQFRRNLNGEQPLSDIACLLSDNECEDQRLEIMRALEKQFSNGAPIINHYDLYGWWTIVFDITRDEKNLDVSGWAAGLAYLWFKETGQKETQKTVAEMFGTTVYRLKKHIDKLGRILNDYNL</sequence>
<evidence type="ECO:0000256" key="1">
    <source>
        <dbReference type="ARBA" id="ARBA00022737"/>
    </source>
</evidence>
<dbReference type="Pfam" id="PF13181">
    <property type="entry name" value="TPR_8"/>
    <property type="match status" value="1"/>
</dbReference>
<dbReference type="InterPro" id="IPR011990">
    <property type="entry name" value="TPR-like_helical_dom_sf"/>
</dbReference>
<feature type="repeat" description="TPR" evidence="3">
    <location>
        <begin position="86"/>
        <end position="119"/>
    </location>
</feature>
<dbReference type="PANTHER" id="PTHR45586:SF1">
    <property type="entry name" value="LIPOPOLYSACCHARIDE ASSEMBLY PROTEIN B"/>
    <property type="match status" value="1"/>
</dbReference>